<dbReference type="SUPFAM" id="SSF55874">
    <property type="entry name" value="ATPase domain of HSP90 chaperone/DNA topoisomerase II/histidine kinase"/>
    <property type="match status" value="1"/>
</dbReference>
<keyword evidence="8" id="KW-0547">Nucleotide-binding</keyword>
<feature type="transmembrane region" description="Helical" evidence="14">
    <location>
        <begin position="352"/>
        <end position="373"/>
    </location>
</feature>
<name>A0A437S872_9FIRM</name>
<keyword evidence="9 16" id="KW-0418">Kinase</keyword>
<evidence type="ECO:0000259" key="15">
    <source>
        <dbReference type="PROSITE" id="PS50109"/>
    </source>
</evidence>
<keyword evidence="10" id="KW-0067">ATP-binding</keyword>
<evidence type="ECO:0000256" key="5">
    <source>
        <dbReference type="ARBA" id="ARBA00022553"/>
    </source>
</evidence>
<dbReference type="InterPro" id="IPR036097">
    <property type="entry name" value="HisK_dim/P_sf"/>
</dbReference>
<evidence type="ECO:0000256" key="13">
    <source>
        <dbReference type="ARBA" id="ARBA00023136"/>
    </source>
</evidence>
<evidence type="ECO:0000256" key="12">
    <source>
        <dbReference type="ARBA" id="ARBA00023012"/>
    </source>
</evidence>
<dbReference type="OrthoDB" id="9792991at2"/>
<dbReference type="Gene3D" id="3.30.565.10">
    <property type="entry name" value="Histidine kinase-like ATPase, C-terminal domain"/>
    <property type="match status" value="1"/>
</dbReference>
<keyword evidence="5" id="KW-0597">Phosphoprotein</keyword>
<dbReference type="Pfam" id="PF00512">
    <property type="entry name" value="HisKA"/>
    <property type="match status" value="1"/>
</dbReference>
<evidence type="ECO:0000256" key="10">
    <source>
        <dbReference type="ARBA" id="ARBA00022840"/>
    </source>
</evidence>
<dbReference type="SUPFAM" id="SSF47384">
    <property type="entry name" value="Homodimeric domain of signal transducing histidine kinase"/>
    <property type="match status" value="1"/>
</dbReference>
<dbReference type="SMART" id="SM00387">
    <property type="entry name" value="HATPase_c"/>
    <property type="match status" value="1"/>
</dbReference>
<dbReference type="CDD" id="cd00082">
    <property type="entry name" value="HisKA"/>
    <property type="match status" value="1"/>
</dbReference>
<proteinExistence type="predicted"/>
<dbReference type="RefSeq" id="WP_127723582.1">
    <property type="nucleotide sequence ID" value="NZ_RLIH01000003.1"/>
</dbReference>
<dbReference type="EMBL" id="RLIH01000003">
    <property type="protein sequence ID" value="RVU55202.1"/>
    <property type="molecule type" value="Genomic_DNA"/>
</dbReference>
<evidence type="ECO:0000313" key="16">
    <source>
        <dbReference type="EMBL" id="RVU55202.1"/>
    </source>
</evidence>
<comment type="catalytic activity">
    <reaction evidence="1">
        <text>ATP + protein L-histidine = ADP + protein N-phospho-L-histidine.</text>
        <dbReference type="EC" id="2.7.13.3"/>
    </reaction>
</comment>
<gene>
    <name evidence="16" type="ORF">EF514_02710</name>
</gene>
<dbReference type="PANTHER" id="PTHR45528:SF1">
    <property type="entry name" value="SENSOR HISTIDINE KINASE CPXA"/>
    <property type="match status" value="1"/>
</dbReference>
<keyword evidence="7 14" id="KW-0812">Transmembrane</keyword>
<dbReference type="InterPro" id="IPR003594">
    <property type="entry name" value="HATPase_dom"/>
</dbReference>
<evidence type="ECO:0000256" key="6">
    <source>
        <dbReference type="ARBA" id="ARBA00022679"/>
    </source>
</evidence>
<dbReference type="InterPro" id="IPR003661">
    <property type="entry name" value="HisK_dim/P_dom"/>
</dbReference>
<sequence length="750" mass="86560">MNEDINNYSTGGEEKKEKLSIRYSTKEIWILILIISVISILGNYLINSNISWNNIDDNSRENFYSNAFYNKLNLTFNGYDQYSGDEELVKYHLRAYGPTNYEFTEEFKEKYPDIVVVRNNFTNEIVDRFNINDLDDLSEIKEDYFYEGDSFTFSSDITEKPNYVVEKKSNLDSFDGTDPQEIDFTKNEIGFKGYFENGKLTLTSTNKGNLKNENERIVFNALRTSVDRYFSDFNNDSPSYSPHKINFYISVDLSSNAFKNLENEMYSRNNEETMFFTSLASVLIALFVIAVFASITDYKKAKNVGFYKGISKFPIEIVMVLLGILLFGFLAGIMVPFTDYPVSLKEFTSKNYIVYLIEFLVVFFTSVTVYYGIHGLKSIYNEGGKSFVFHNSITIRAVKWVFRFFKNIYVKIKDKIFSTFDNLDALNKKNILILYFGLIIFGIFACSIVVRPGLSFIVWILWVFFITTLFNYAKKYYLDLVNISEKSKIISEGNYDVKINEDNTTFKDIAHSFNVIGDNLNEAVEKAIKSERLKTELITNVSHDLKTPLTSIINYSELIVDEESDFEKQKEYAKIIHEKSLKLKKLIEDLFEVTKVTSKNIELHFEDIDFKQLVNQIVGEWSDKFEEKRLDINMNITDNPVVLNLDGNKTSRILDNLFSNIYKYTLEGTRVYIDLENNDAATLVIKNISKYPLNISADELMERFTRGDSSRQTEGSGLGLSIASSLVDAQGGSFEIEIDGDLFKTIIEFE</sequence>
<dbReference type="Proteomes" id="UP000288812">
    <property type="component" value="Unassembled WGS sequence"/>
</dbReference>
<keyword evidence="4" id="KW-1003">Cell membrane</keyword>
<dbReference type="Pfam" id="PF02518">
    <property type="entry name" value="HATPase_c"/>
    <property type="match status" value="1"/>
</dbReference>
<evidence type="ECO:0000256" key="7">
    <source>
        <dbReference type="ARBA" id="ARBA00022692"/>
    </source>
</evidence>
<keyword evidence="6" id="KW-0808">Transferase</keyword>
<dbReference type="PANTHER" id="PTHR45528">
    <property type="entry name" value="SENSOR HISTIDINE KINASE CPXA"/>
    <property type="match status" value="1"/>
</dbReference>
<keyword evidence="12" id="KW-0902">Two-component regulatory system</keyword>
<accession>A0A437S872</accession>
<evidence type="ECO:0000256" key="2">
    <source>
        <dbReference type="ARBA" id="ARBA00004651"/>
    </source>
</evidence>
<evidence type="ECO:0000256" key="4">
    <source>
        <dbReference type="ARBA" id="ARBA00022475"/>
    </source>
</evidence>
<evidence type="ECO:0000256" key="14">
    <source>
        <dbReference type="SAM" id="Phobius"/>
    </source>
</evidence>
<evidence type="ECO:0000256" key="1">
    <source>
        <dbReference type="ARBA" id="ARBA00000085"/>
    </source>
</evidence>
<dbReference type="InterPro" id="IPR050398">
    <property type="entry name" value="HssS/ArlS-like"/>
</dbReference>
<evidence type="ECO:0000256" key="3">
    <source>
        <dbReference type="ARBA" id="ARBA00012438"/>
    </source>
</evidence>
<dbReference type="PROSITE" id="PS50109">
    <property type="entry name" value="HIS_KIN"/>
    <property type="match status" value="1"/>
</dbReference>
<dbReference type="InterPro" id="IPR005467">
    <property type="entry name" value="His_kinase_dom"/>
</dbReference>
<feature type="transmembrane region" description="Helical" evidence="14">
    <location>
        <begin position="432"/>
        <end position="450"/>
    </location>
</feature>
<feature type="transmembrane region" description="Helical" evidence="14">
    <location>
        <begin position="317"/>
        <end position="337"/>
    </location>
</feature>
<feature type="domain" description="Histidine kinase" evidence="15">
    <location>
        <begin position="540"/>
        <end position="750"/>
    </location>
</feature>
<comment type="caution">
    <text evidence="16">The sequence shown here is derived from an EMBL/GenBank/DDBJ whole genome shotgun (WGS) entry which is preliminary data.</text>
</comment>
<dbReference type="AlphaFoldDB" id="A0A437S872"/>
<dbReference type="FunFam" id="1.10.287.130:FF:000008">
    <property type="entry name" value="Two-component sensor histidine kinase"/>
    <property type="match status" value="1"/>
</dbReference>
<keyword evidence="17" id="KW-1185">Reference proteome</keyword>
<evidence type="ECO:0000256" key="11">
    <source>
        <dbReference type="ARBA" id="ARBA00022989"/>
    </source>
</evidence>
<dbReference type="InterPro" id="IPR036890">
    <property type="entry name" value="HATPase_C_sf"/>
</dbReference>
<comment type="subcellular location">
    <subcellularLocation>
        <location evidence="2">Cell membrane</location>
        <topology evidence="2">Multi-pass membrane protein</topology>
    </subcellularLocation>
</comment>
<dbReference type="GO" id="GO:0000155">
    <property type="term" value="F:phosphorelay sensor kinase activity"/>
    <property type="evidence" value="ECO:0007669"/>
    <property type="project" value="InterPro"/>
</dbReference>
<evidence type="ECO:0000256" key="9">
    <source>
        <dbReference type="ARBA" id="ARBA00022777"/>
    </source>
</evidence>
<reference evidence="16 17" key="1">
    <citation type="submission" date="2018-11" db="EMBL/GenBank/DDBJ databases">
        <title>Genome sequencing and assembly of Anaerosphaera sp. nov., GS7-6-2.</title>
        <authorList>
            <person name="Rettenmaier R."/>
            <person name="Liebl W."/>
            <person name="Zverlov V."/>
        </authorList>
    </citation>
    <scope>NUCLEOTIDE SEQUENCE [LARGE SCALE GENOMIC DNA]</scope>
    <source>
        <strain evidence="16 17">GS7-6-2</strain>
    </source>
</reference>
<dbReference type="GO" id="GO:0005524">
    <property type="term" value="F:ATP binding"/>
    <property type="evidence" value="ECO:0007669"/>
    <property type="project" value="UniProtKB-KW"/>
</dbReference>
<protein>
    <recommendedName>
        <fullName evidence="3">histidine kinase</fullName>
        <ecNumber evidence="3">2.7.13.3</ecNumber>
    </recommendedName>
</protein>
<dbReference type="SMART" id="SM00388">
    <property type="entry name" value="HisKA"/>
    <property type="match status" value="1"/>
</dbReference>
<organism evidence="16 17">
    <name type="scientific">Anaerosphaera multitolerans</name>
    <dbReference type="NCBI Taxonomy" id="2487351"/>
    <lineage>
        <taxon>Bacteria</taxon>
        <taxon>Bacillati</taxon>
        <taxon>Bacillota</taxon>
        <taxon>Tissierellia</taxon>
        <taxon>Tissierellales</taxon>
        <taxon>Peptoniphilaceae</taxon>
        <taxon>Anaerosphaera</taxon>
    </lineage>
</organism>
<dbReference type="Gene3D" id="1.10.287.130">
    <property type="match status" value="1"/>
</dbReference>
<feature type="transmembrane region" description="Helical" evidence="14">
    <location>
        <begin position="456"/>
        <end position="473"/>
    </location>
</feature>
<keyword evidence="11 14" id="KW-1133">Transmembrane helix</keyword>
<dbReference type="EC" id="2.7.13.3" evidence="3"/>
<feature type="transmembrane region" description="Helical" evidence="14">
    <location>
        <begin position="274"/>
        <end position="296"/>
    </location>
</feature>
<feature type="transmembrane region" description="Helical" evidence="14">
    <location>
        <begin position="28"/>
        <end position="46"/>
    </location>
</feature>
<keyword evidence="13 14" id="KW-0472">Membrane</keyword>
<evidence type="ECO:0000313" key="17">
    <source>
        <dbReference type="Proteomes" id="UP000288812"/>
    </source>
</evidence>
<evidence type="ECO:0000256" key="8">
    <source>
        <dbReference type="ARBA" id="ARBA00022741"/>
    </source>
</evidence>
<dbReference type="GO" id="GO:0005886">
    <property type="term" value="C:plasma membrane"/>
    <property type="evidence" value="ECO:0007669"/>
    <property type="project" value="UniProtKB-SubCell"/>
</dbReference>